<feature type="domain" description="Abortive infection phage resistance protein N-terminal" evidence="2">
    <location>
        <begin position="30"/>
        <end position="176"/>
    </location>
</feature>
<sequence>MNLSEFGIDFLESALITVEEDKISQEDAITNDILEYAIDSGEVIAHELCHYKVRGIKINAWNYDEENASIDLFVTIFKGEPRLTKVSDRDVLDAFNKAENFFWQARDGKLSAKIDESDINVFDLVQIIEQSKNEVKNARIFVLTNGEASAEIIPEALEQNGVYIDFQLWDMERVYQQYLIRAGKQKIEIDFLNDFNHKLKCLHMEKVSEKVDAYIAIIPGRILASVYEKYRQGLLEKNVRTFLQFRARVNQGIRETIRKEPDMFFAYNNGISTTAEKVEVEFEDNIPYITKIENWQVVNGGQTTASIFATSTEKDIDLSKVFVQMKISVVRQQDEVGAIVAKISRFANTQTIIKDSDFSSNNKYHIAIENFSRTEWMPTKTGGKATNKWFYERTRGQYLDERSKKTVKEAKIFDREYPKKQKFIKTDLAKYEMSWLQRPYDVGKGAENNFKLFTKELASQKNEISKKYYQRLIAKAILFKEIDRIVAKKNLGGYKANMVSYIFSWLSFKTNKKLNLDTIWENQGINETLNNIIEQMITIVWDHLNNPLKVGMNIGEWCKKPECWLTLKDKFIDTSIINEEIKKLDSYIENDLIGQELSHLELKIIQEASNVKSETWFALAKWAKEYSKFTPFDRKLSYNLGVLANRKNTLTVKQSKNALRLLKQAADEGFSE</sequence>
<keyword evidence="4" id="KW-1185">Reference proteome</keyword>
<accession>A0A543EHL4</accession>
<dbReference type="Pfam" id="PF22879">
    <property type="entry name" value="AIPR_N"/>
    <property type="match status" value="1"/>
</dbReference>
<proteinExistence type="predicted"/>
<gene>
    <name evidence="3" type="ORF">FB551_0745</name>
</gene>
<dbReference type="EMBL" id="VFPD01000001">
    <property type="protein sequence ID" value="TQM21064.1"/>
    <property type="molecule type" value="Genomic_DNA"/>
</dbReference>
<evidence type="ECO:0000259" key="1">
    <source>
        <dbReference type="Pfam" id="PF10592"/>
    </source>
</evidence>
<dbReference type="InterPro" id="IPR055101">
    <property type="entry name" value="AIPR_N"/>
</dbReference>
<feature type="domain" description="Abortive phage infection protein C-terminal" evidence="1">
    <location>
        <begin position="235"/>
        <end position="547"/>
    </location>
</feature>
<dbReference type="Proteomes" id="UP000316437">
    <property type="component" value="Unassembled WGS sequence"/>
</dbReference>
<dbReference type="InterPro" id="IPR018891">
    <property type="entry name" value="AIPR_C"/>
</dbReference>
<name>A0A543EHL4_9FLAO</name>
<dbReference type="AlphaFoldDB" id="A0A543EHL4"/>
<reference evidence="3 4" key="1">
    <citation type="submission" date="2019-06" db="EMBL/GenBank/DDBJ databases">
        <title>Sorghum-associated microbial communities from plants grown in Nebraska, USA.</title>
        <authorList>
            <person name="Schachtman D."/>
        </authorList>
    </citation>
    <scope>NUCLEOTIDE SEQUENCE [LARGE SCALE GENOMIC DNA]</scope>
    <source>
        <strain evidence="3 4">110</strain>
    </source>
</reference>
<evidence type="ECO:0000313" key="4">
    <source>
        <dbReference type="Proteomes" id="UP000316437"/>
    </source>
</evidence>
<evidence type="ECO:0000313" key="3">
    <source>
        <dbReference type="EMBL" id="TQM21064.1"/>
    </source>
</evidence>
<protein>
    <submittedName>
        <fullName evidence="3">AIPR protein</fullName>
    </submittedName>
</protein>
<comment type="caution">
    <text evidence="3">The sequence shown here is derived from an EMBL/GenBank/DDBJ whole genome shotgun (WGS) entry which is preliminary data.</text>
</comment>
<organism evidence="3 4">
    <name type="scientific">Chryseobacterium aquifrigidense</name>
    <dbReference type="NCBI Taxonomy" id="558021"/>
    <lineage>
        <taxon>Bacteria</taxon>
        <taxon>Pseudomonadati</taxon>
        <taxon>Bacteroidota</taxon>
        <taxon>Flavobacteriia</taxon>
        <taxon>Flavobacteriales</taxon>
        <taxon>Weeksellaceae</taxon>
        <taxon>Chryseobacterium group</taxon>
        <taxon>Chryseobacterium</taxon>
    </lineage>
</organism>
<dbReference type="Pfam" id="PF10592">
    <property type="entry name" value="AIPR"/>
    <property type="match status" value="1"/>
</dbReference>
<dbReference type="RefSeq" id="WP_142015147.1">
    <property type="nucleotide sequence ID" value="NZ_VFPD01000001.1"/>
</dbReference>
<evidence type="ECO:0000259" key="2">
    <source>
        <dbReference type="Pfam" id="PF22879"/>
    </source>
</evidence>